<evidence type="ECO:0000256" key="6">
    <source>
        <dbReference type="SAM" id="Coils"/>
    </source>
</evidence>
<evidence type="ECO:0000256" key="5">
    <source>
        <dbReference type="ARBA" id="ARBA00022840"/>
    </source>
</evidence>
<proteinExistence type="inferred from homology"/>
<dbReference type="Pfam" id="PF12726">
    <property type="entry name" value="SEN1_N"/>
    <property type="match status" value="1"/>
</dbReference>
<evidence type="ECO:0000256" key="2">
    <source>
        <dbReference type="ARBA" id="ARBA00022741"/>
    </source>
</evidence>
<feature type="domain" description="DNA2/NAM7 helicase-like C-terminal" evidence="10">
    <location>
        <begin position="1598"/>
        <end position="1796"/>
    </location>
</feature>
<accession>A0A0H2RSD7</accession>
<dbReference type="Pfam" id="PF23576">
    <property type="entry name" value="SEN1_barrel"/>
    <property type="match status" value="1"/>
</dbReference>
<feature type="compositionally biased region" description="Basic and acidic residues" evidence="7">
    <location>
        <begin position="1891"/>
        <end position="1908"/>
    </location>
</feature>
<dbReference type="FunFam" id="3.40.50.300:FF:000326">
    <property type="entry name" value="P-loop containing nucleoside triphosphate hydrolase"/>
    <property type="match status" value="1"/>
</dbReference>
<comment type="similarity">
    <text evidence="1">Belongs to the DNA2/NAM7 helicase family.</text>
</comment>
<dbReference type="GO" id="GO:0016604">
    <property type="term" value="C:nuclear body"/>
    <property type="evidence" value="ECO:0007669"/>
    <property type="project" value="TreeGrafter"/>
</dbReference>
<keyword evidence="3" id="KW-0378">Hydrolase</keyword>
<dbReference type="GO" id="GO:0004386">
    <property type="term" value="F:helicase activity"/>
    <property type="evidence" value="ECO:0007669"/>
    <property type="project" value="UniProtKB-KW"/>
</dbReference>
<dbReference type="CDD" id="cd18042">
    <property type="entry name" value="DEXXQc_SETX"/>
    <property type="match status" value="1"/>
</dbReference>
<protein>
    <recommendedName>
        <fullName evidence="14">Helicase ATP-binding domain-containing protein</fullName>
    </recommendedName>
</protein>
<feature type="compositionally biased region" description="Basic and acidic residues" evidence="7">
    <location>
        <begin position="1002"/>
        <end position="1016"/>
    </location>
</feature>
<dbReference type="Pfam" id="PF13087">
    <property type="entry name" value="AAA_12"/>
    <property type="match status" value="1"/>
</dbReference>
<feature type="region of interest" description="Disordered" evidence="7">
    <location>
        <begin position="1836"/>
        <end position="1975"/>
    </location>
</feature>
<keyword evidence="6" id="KW-0175">Coiled coil</keyword>
<dbReference type="GO" id="GO:0006369">
    <property type="term" value="P:termination of RNA polymerase II transcription"/>
    <property type="evidence" value="ECO:0007669"/>
    <property type="project" value="TreeGrafter"/>
</dbReference>
<name>A0A0H2RSD7_9AGAM</name>
<dbReference type="InterPro" id="IPR056474">
    <property type="entry name" value="SEN1_barrel"/>
</dbReference>
<dbReference type="OrthoDB" id="6513042at2759"/>
<dbReference type="InterPro" id="IPR041677">
    <property type="entry name" value="DNA2/NAM7_AAA_11"/>
</dbReference>
<evidence type="ECO:0000256" key="4">
    <source>
        <dbReference type="ARBA" id="ARBA00022806"/>
    </source>
</evidence>
<feature type="compositionally biased region" description="Low complexity" evidence="7">
    <location>
        <begin position="1920"/>
        <end position="1933"/>
    </location>
</feature>
<dbReference type="InParanoid" id="A0A0H2RSD7"/>
<evidence type="ECO:0000259" key="11">
    <source>
        <dbReference type="Pfam" id="PF23576"/>
    </source>
</evidence>
<dbReference type="STRING" id="27342.A0A0H2RSD7"/>
<feature type="domain" description="Helicase SEN1 beta-barrel" evidence="11">
    <location>
        <begin position="1164"/>
        <end position="1253"/>
    </location>
</feature>
<dbReference type="Proteomes" id="UP000053477">
    <property type="component" value="Unassembled WGS sequence"/>
</dbReference>
<feature type="compositionally biased region" description="Polar residues" evidence="7">
    <location>
        <begin position="1840"/>
        <end position="1854"/>
    </location>
</feature>
<dbReference type="GO" id="GO:0005694">
    <property type="term" value="C:chromosome"/>
    <property type="evidence" value="ECO:0007669"/>
    <property type="project" value="UniProtKB-ARBA"/>
</dbReference>
<evidence type="ECO:0000256" key="1">
    <source>
        <dbReference type="ARBA" id="ARBA00007913"/>
    </source>
</evidence>
<feature type="domain" description="Helicase Sen1 N-terminal" evidence="8">
    <location>
        <begin position="87"/>
        <end position="845"/>
    </location>
</feature>
<dbReference type="InterPro" id="IPR027417">
    <property type="entry name" value="P-loop_NTPase"/>
</dbReference>
<keyword evidence="4" id="KW-0347">Helicase</keyword>
<evidence type="ECO:0008006" key="14">
    <source>
        <dbReference type="Google" id="ProtNLM"/>
    </source>
</evidence>
<dbReference type="PANTHER" id="PTHR10887">
    <property type="entry name" value="DNA2/NAM7 HELICASE FAMILY"/>
    <property type="match status" value="1"/>
</dbReference>
<dbReference type="CDD" id="cd18808">
    <property type="entry name" value="SF1_C_Upf1"/>
    <property type="match status" value="1"/>
</dbReference>
<feature type="compositionally biased region" description="Polar residues" evidence="7">
    <location>
        <begin position="1880"/>
        <end position="1890"/>
    </location>
</feature>
<dbReference type="FunCoup" id="A0A0H2RSD7">
    <property type="interactions" value="99"/>
</dbReference>
<gene>
    <name evidence="12" type="ORF">SCHPADRAFT_903040</name>
</gene>
<dbReference type="Gene3D" id="3.40.50.300">
    <property type="entry name" value="P-loop containing nucleotide triphosphate hydrolases"/>
    <property type="match status" value="2"/>
</dbReference>
<feature type="region of interest" description="Disordered" evidence="7">
    <location>
        <begin position="952"/>
        <end position="1046"/>
    </location>
</feature>
<feature type="coiled-coil region" evidence="6">
    <location>
        <begin position="1447"/>
        <end position="1519"/>
    </location>
</feature>
<keyword evidence="5" id="KW-0067">ATP-binding</keyword>
<dbReference type="EMBL" id="KQ085939">
    <property type="protein sequence ID" value="KLO14764.1"/>
    <property type="molecule type" value="Genomic_DNA"/>
</dbReference>
<dbReference type="InterPro" id="IPR041679">
    <property type="entry name" value="DNA2/NAM7-like_C"/>
</dbReference>
<evidence type="ECO:0000259" key="10">
    <source>
        <dbReference type="Pfam" id="PF13087"/>
    </source>
</evidence>
<dbReference type="InterPro" id="IPR045055">
    <property type="entry name" value="DNA2/NAM7-like"/>
</dbReference>
<keyword evidence="13" id="KW-1185">Reference proteome</keyword>
<evidence type="ECO:0000259" key="9">
    <source>
        <dbReference type="Pfam" id="PF13086"/>
    </source>
</evidence>
<reference evidence="12 13" key="1">
    <citation type="submission" date="2015-04" db="EMBL/GenBank/DDBJ databases">
        <title>Complete genome sequence of Schizopora paradoxa KUC8140, a cosmopolitan wood degrader in East Asia.</title>
        <authorList>
            <consortium name="DOE Joint Genome Institute"/>
            <person name="Min B."/>
            <person name="Park H."/>
            <person name="Jang Y."/>
            <person name="Kim J.-J."/>
            <person name="Kim K.H."/>
            <person name="Pangilinan J."/>
            <person name="Lipzen A."/>
            <person name="Riley R."/>
            <person name="Grigoriev I.V."/>
            <person name="Spatafora J.W."/>
            <person name="Choi I.-G."/>
        </authorList>
    </citation>
    <scope>NUCLEOTIDE SEQUENCE [LARGE SCALE GENOMIC DNA]</scope>
    <source>
        <strain evidence="12 13">KUC8140</strain>
    </source>
</reference>
<evidence type="ECO:0000313" key="13">
    <source>
        <dbReference type="Proteomes" id="UP000053477"/>
    </source>
</evidence>
<dbReference type="Pfam" id="PF13086">
    <property type="entry name" value="AAA_11"/>
    <property type="match status" value="1"/>
</dbReference>
<organism evidence="12 13">
    <name type="scientific">Schizopora paradoxa</name>
    <dbReference type="NCBI Taxonomy" id="27342"/>
    <lineage>
        <taxon>Eukaryota</taxon>
        <taxon>Fungi</taxon>
        <taxon>Dikarya</taxon>
        <taxon>Basidiomycota</taxon>
        <taxon>Agaricomycotina</taxon>
        <taxon>Agaricomycetes</taxon>
        <taxon>Hymenochaetales</taxon>
        <taxon>Schizoporaceae</taxon>
        <taxon>Schizopora</taxon>
    </lineage>
</organism>
<keyword evidence="2" id="KW-0547">Nucleotide-binding</keyword>
<dbReference type="PANTHER" id="PTHR10887:SF495">
    <property type="entry name" value="HELICASE SENATAXIN ISOFORM X1-RELATED"/>
    <property type="match status" value="1"/>
</dbReference>
<dbReference type="InterPro" id="IPR024481">
    <property type="entry name" value="Helicase_Sen1_N"/>
</dbReference>
<evidence type="ECO:0000313" key="12">
    <source>
        <dbReference type="EMBL" id="KLO14764.1"/>
    </source>
</evidence>
<evidence type="ECO:0000259" key="8">
    <source>
        <dbReference type="Pfam" id="PF12726"/>
    </source>
</evidence>
<evidence type="ECO:0000256" key="3">
    <source>
        <dbReference type="ARBA" id="ARBA00022801"/>
    </source>
</evidence>
<dbReference type="GO" id="GO:0005524">
    <property type="term" value="F:ATP binding"/>
    <property type="evidence" value="ECO:0007669"/>
    <property type="project" value="UniProtKB-KW"/>
</dbReference>
<evidence type="ECO:0000256" key="7">
    <source>
        <dbReference type="SAM" id="MobiDB-lite"/>
    </source>
</evidence>
<dbReference type="InterPro" id="IPR047187">
    <property type="entry name" value="SF1_C_Upf1"/>
</dbReference>
<dbReference type="GO" id="GO:0016787">
    <property type="term" value="F:hydrolase activity"/>
    <property type="evidence" value="ECO:0007669"/>
    <property type="project" value="UniProtKB-KW"/>
</dbReference>
<sequence length="1975" mass="221711">MPHDAEATKPAREVVKKQLKKLHDEPINTDGLQDDILLTVTAYLLALKPGKDGLLHWFCSEAEEVGREAAYFLLRLYAYSNEHVTQWRTNFMKVVHGCTACTKTLEEAKLGLRTTYFGAFLPDTSRKFWNAFEGWEVEEIVKTIKGAGISPTSSKSLKDVPIPVLYHLLQKGVAFQNPFILDIIAIHSLPPNISNLPIRPTPPACLLLLLHESAEVRSWVRTHFDVKEEINLTQSHDLVVRAISEKIAKGSSASKNKDPAVLVANAFPFISSQEQFWKELESIIQILPATVLQSSGLSKALIGHLHDTESHFGEVLRRSFQLVRRLGKGMWENESLEFPQVLFDSIKDNPLFTKMVLEINPSQKEKPWFLAGFLDMLASLWDMPSFGEILARLIAFLCDELQHERFKSVRPVVMAVASQILTAVVRRVSKKNSASQSTALANILQVRSRSIVGVACSREYAKPEWETARKQAQSLLHEILALDVDALGNAVVKLSNMPDTVEVSDLQTYFQPIRKQIWQSVYAEVDSSDAESICILIGLSGRSAKLDQLNKRTYTYKLLKYYGSKKDMNGKPREPPKEIQQTLYSVLEDINSSMLAIRDGFQSSIERFANSKTQREIKDFLRTPNMILHVVALLLSPVDDFNAAAQTLIGQAFDIEDRADCFRRLFELSPEATFNAIQTYIEKFNAYALQVREACSVAKALVRCMSDVIEVLGNAPDGLLKNERYIERGKTDTFSLSEEIPKFWKVMTTSISIIYQRTASWSPFYNNEAMLEWMRDALIFGRDILERRRAFEGAALFAAGQGSLTSSPRKLSSVGKRMVNDLQGVLENLQSWLRLVDEELLYQSFALLKSLMECFRDLGVRPADSALAKMRRFVDSTRSNSKTKISFLDHASLAELEVYVSSYDESDDDVVLLTEDVGRKLFEAKKSDAIPMEEEEEEEVSVIEVKKASGSKPLKPFATKNEKKRSRPSSPDIEEVIITKKPQKSFATSKVAKPIFPPTTKNRHEPKFEGRTEPRKAPPPSTTSSSESDSDEEKMGLADLGRLQDSPLKMVVKPRKVEERRKIKIIDDPHLTAKNPIRERLDRREAAYRNAMRLKPDIGPLHRMILSWDYEHTGDDPPFPGVKPRLQRVPDRFKDHAEYLQVFEPLIQYECWAQIVKSKEETSPEIFPARVISKSFVDDWLDVDFEFTEGVRKDWRLSETDVALLRNVETQKSIMGKSAGFRTTTTGVQVSLRTYTGKYGDPGLVVGSIWQMSLVFSLSTVRREFAALKGLPYYDLADKIFNPRLEDPPYVSSSEVDSAMKNHKVNEPQARAILSAMRTEGFSLIQGPPGTGKTSTICGLVGAFLSSRRSAATTVAVGRQNGVPVKTPKEKVLVCAPSNAAIDEVAKRLKEGVYGSYGSRISPKVVRVGADNSINISVKEISLDALVEAKLSSNGASTPQTSAGAEIAKLRAEVQATKSLKEQKQEEMNSIRDNAAKIQALDREIKDLNSKRMNLLHKLDRLRDQEKSQGRTLDAARRKARQEVLDDADIICSTLSGAGHEVLDNYEFSMVIIDEAAQSIEISSLIPLKYRCSKCIMVGDPQQLPPTVLSLEASKWGYNQSLFLRLQKSRPSAVHLLSIQYRMHPDISVLPSRVFYNGRLKDGPGMVEKTVQPWHSDAKFGVYKFLNVSRGREESSRIGHSLLNKEECRVILSLFDRLRRQFPKINFDYRVGVVSMYRAQVAELRGTFRRKFGDEILSKVDFNTVDGFQGQEKDIIILSCVRAGPAVSSVGFLSDVRRMNVAITRSRSSLFIVGNTSTLERSDETWKAIVDDARSRSCLVDLPDVSYFNAPLDTVPANPQPQIQRTASANTSIPVDSLRSEPLLTPKQMKSAKPPKIVRQFSNGDSSTASVKDEPPKSLKRKNEEEQAPRPPPAERANEGEAPPVASSSRRPSTAILPPQASPLNSEAKKKRAEKDLRTLEKRKKKANNNPLFIK</sequence>
<dbReference type="SUPFAM" id="SSF52540">
    <property type="entry name" value="P-loop containing nucleoside triphosphate hydrolases"/>
    <property type="match status" value="1"/>
</dbReference>
<feature type="domain" description="DNA2/NAM7 helicase helicase" evidence="9">
    <location>
        <begin position="1305"/>
        <end position="1590"/>
    </location>
</feature>
<dbReference type="GO" id="GO:0001147">
    <property type="term" value="F:transcription termination site sequence-specific DNA binding"/>
    <property type="evidence" value="ECO:0007669"/>
    <property type="project" value="TreeGrafter"/>
</dbReference>